<evidence type="ECO:0000313" key="4">
    <source>
        <dbReference type="Proteomes" id="UP000789342"/>
    </source>
</evidence>
<evidence type="ECO:0000256" key="2">
    <source>
        <dbReference type="SAM" id="Phobius"/>
    </source>
</evidence>
<dbReference type="AlphaFoldDB" id="A0A9N8YRD2"/>
<dbReference type="OrthoDB" id="2444199at2759"/>
<gene>
    <name evidence="3" type="ORF">AMORRO_LOCUS298</name>
</gene>
<feature type="compositionally biased region" description="Polar residues" evidence="1">
    <location>
        <begin position="369"/>
        <end position="380"/>
    </location>
</feature>
<sequence>MKPFDLFKKYRKTEPFSILLLRAFVIVALISGLAGYVTVTFINIVNEVPITKTSISEVDSLPIPETQGGEQSCDNYLYQPTLSNGTYIGAFTANLERNFTRNGPNSIEFIGITAVFNERSFNYKDNNFMTIMAIDSEKNPINVQGVGQLTDDMINSLPSYIQEFMFSNVYTMVNGEIVSMTFARSIRNSIKKRFIDIFGIPPELDQVPYIMTSTQGIPSPGINVTQTYVSSLMLKPLYYMIRVETEQRSRTIISQIGLLGGAWSVCSIIYSTLFGIDTLSPFGCVQLHCPCFRNKTQNKLRSTLPLIPLVNQDSTDISQNTNSQGAMVSHLRDRINALEMFLKEYVVDAGYLESLVEKGTKSHGEKPVPNNNRYNEPSYNVTQNQQPYYLSVDKTGGGYVQYGV</sequence>
<comment type="caution">
    <text evidence="3">The sequence shown here is derived from an EMBL/GenBank/DDBJ whole genome shotgun (WGS) entry which is preliminary data.</text>
</comment>
<evidence type="ECO:0000313" key="3">
    <source>
        <dbReference type="EMBL" id="CAG8441220.1"/>
    </source>
</evidence>
<reference evidence="3" key="1">
    <citation type="submission" date="2021-06" db="EMBL/GenBank/DDBJ databases">
        <authorList>
            <person name="Kallberg Y."/>
            <person name="Tangrot J."/>
            <person name="Rosling A."/>
        </authorList>
    </citation>
    <scope>NUCLEOTIDE SEQUENCE</scope>
    <source>
        <strain evidence="3">CL551</strain>
    </source>
</reference>
<feature type="region of interest" description="Disordered" evidence="1">
    <location>
        <begin position="360"/>
        <end position="380"/>
    </location>
</feature>
<dbReference type="Proteomes" id="UP000789342">
    <property type="component" value="Unassembled WGS sequence"/>
</dbReference>
<feature type="transmembrane region" description="Helical" evidence="2">
    <location>
        <begin position="20"/>
        <end position="45"/>
    </location>
</feature>
<keyword evidence="4" id="KW-1185">Reference proteome</keyword>
<dbReference type="EMBL" id="CAJVPV010000075">
    <property type="protein sequence ID" value="CAG8441220.1"/>
    <property type="molecule type" value="Genomic_DNA"/>
</dbReference>
<keyword evidence="2" id="KW-0812">Transmembrane</keyword>
<organism evidence="3 4">
    <name type="scientific">Acaulospora morrowiae</name>
    <dbReference type="NCBI Taxonomy" id="94023"/>
    <lineage>
        <taxon>Eukaryota</taxon>
        <taxon>Fungi</taxon>
        <taxon>Fungi incertae sedis</taxon>
        <taxon>Mucoromycota</taxon>
        <taxon>Glomeromycotina</taxon>
        <taxon>Glomeromycetes</taxon>
        <taxon>Diversisporales</taxon>
        <taxon>Acaulosporaceae</taxon>
        <taxon>Acaulospora</taxon>
    </lineage>
</organism>
<keyword evidence="2" id="KW-1133">Transmembrane helix</keyword>
<accession>A0A9N8YRD2</accession>
<proteinExistence type="predicted"/>
<keyword evidence="2" id="KW-0472">Membrane</keyword>
<name>A0A9N8YRD2_9GLOM</name>
<protein>
    <submittedName>
        <fullName evidence="3">7567_t:CDS:1</fullName>
    </submittedName>
</protein>
<evidence type="ECO:0000256" key="1">
    <source>
        <dbReference type="SAM" id="MobiDB-lite"/>
    </source>
</evidence>